<dbReference type="Proteomes" id="UP001219862">
    <property type="component" value="Unassembled WGS sequence"/>
</dbReference>
<protein>
    <submittedName>
        <fullName evidence="1">HutD family protein</fullName>
    </submittedName>
</protein>
<gene>
    <name evidence="1" type="ORF">PRZ01_15815</name>
</gene>
<dbReference type="PANTHER" id="PTHR37943">
    <property type="entry name" value="PROTEIN VES"/>
    <property type="match status" value="1"/>
</dbReference>
<proteinExistence type="predicted"/>
<evidence type="ECO:0000313" key="1">
    <source>
        <dbReference type="EMBL" id="MDC8786657.1"/>
    </source>
</evidence>
<name>A0ABT5KUZ7_9BURK</name>
<dbReference type="Pfam" id="PF05962">
    <property type="entry name" value="HutD"/>
    <property type="match status" value="1"/>
</dbReference>
<dbReference type="EMBL" id="JAQQXS010000015">
    <property type="protein sequence ID" value="MDC8786657.1"/>
    <property type="molecule type" value="Genomic_DNA"/>
</dbReference>
<dbReference type="CDD" id="cd20293">
    <property type="entry name" value="cupin_HutD_N"/>
    <property type="match status" value="1"/>
</dbReference>
<dbReference type="InterPro" id="IPR014710">
    <property type="entry name" value="RmlC-like_jellyroll"/>
</dbReference>
<sequence length="183" mass="20170">MSWSIINTDAVIPQAWRNGGGSTRELLAWPHSHDWIVRISVADIVANGPFSSFEGIDRWFAVLQGDGVRFFEYELRIDDELLHFDGALAPDCELLGGPTRDFNLMHRRGKGRLTVLPAAAPLKLDARCRWLALFTAQGGTLSHGARTTPLSALSLAWCENPAPQPATFIGAGAAWWMIWSDEA</sequence>
<accession>A0ABT5KUZ7</accession>
<dbReference type="SUPFAM" id="SSF51182">
    <property type="entry name" value="RmlC-like cupins"/>
    <property type="match status" value="1"/>
</dbReference>
<dbReference type="InterPro" id="IPR010282">
    <property type="entry name" value="Uncharacterised_HutD/Ves"/>
</dbReference>
<dbReference type="Gene3D" id="2.60.120.10">
    <property type="entry name" value="Jelly Rolls"/>
    <property type="match status" value="1"/>
</dbReference>
<reference evidence="1 2" key="1">
    <citation type="submission" date="2022-10" db="EMBL/GenBank/DDBJ databases">
        <title>paucibacter sp. hw8 Genome sequencing.</title>
        <authorList>
            <person name="Park S."/>
        </authorList>
    </citation>
    <scope>NUCLEOTIDE SEQUENCE [LARGE SCALE GENOMIC DNA]</scope>
    <source>
        <strain evidence="2">hw8</strain>
    </source>
</reference>
<organism evidence="1 2">
    <name type="scientific">Roseateles koreensis</name>
    <dbReference type="NCBI Taxonomy" id="2987526"/>
    <lineage>
        <taxon>Bacteria</taxon>
        <taxon>Pseudomonadati</taxon>
        <taxon>Pseudomonadota</taxon>
        <taxon>Betaproteobacteria</taxon>
        <taxon>Burkholderiales</taxon>
        <taxon>Sphaerotilaceae</taxon>
        <taxon>Roseateles</taxon>
    </lineage>
</organism>
<evidence type="ECO:0000313" key="2">
    <source>
        <dbReference type="Proteomes" id="UP001219862"/>
    </source>
</evidence>
<dbReference type="RefSeq" id="WP_273597774.1">
    <property type="nucleotide sequence ID" value="NZ_JAQQXS010000015.1"/>
</dbReference>
<dbReference type="InterPro" id="IPR011051">
    <property type="entry name" value="RmlC_Cupin_sf"/>
</dbReference>
<dbReference type="PANTHER" id="PTHR37943:SF1">
    <property type="entry name" value="PROTEIN VES"/>
    <property type="match status" value="1"/>
</dbReference>
<comment type="caution">
    <text evidence="1">The sequence shown here is derived from an EMBL/GenBank/DDBJ whole genome shotgun (WGS) entry which is preliminary data.</text>
</comment>
<keyword evidence="2" id="KW-1185">Reference proteome</keyword>